<keyword evidence="2" id="KW-0813">Transport</keyword>
<dbReference type="CDD" id="cd03220">
    <property type="entry name" value="ABC_KpsT_Wzt"/>
    <property type="match status" value="1"/>
</dbReference>
<evidence type="ECO:0000256" key="3">
    <source>
        <dbReference type="ARBA" id="ARBA00022741"/>
    </source>
</evidence>
<dbReference type="RefSeq" id="WP_338230671.1">
    <property type="nucleotide sequence ID" value="NZ_BTPE01000025.1"/>
</dbReference>
<dbReference type="InterPro" id="IPR015860">
    <property type="entry name" value="ABC_transpr_TagH-like"/>
</dbReference>
<dbReference type="GO" id="GO:0005524">
    <property type="term" value="F:ATP binding"/>
    <property type="evidence" value="ECO:0007669"/>
    <property type="project" value="UniProtKB-KW"/>
</dbReference>
<dbReference type="PANTHER" id="PTHR46743:SF2">
    <property type="entry name" value="TEICHOIC ACIDS EXPORT ATP-BINDING PROTEIN TAGH"/>
    <property type="match status" value="1"/>
</dbReference>
<dbReference type="Gene3D" id="3.40.50.300">
    <property type="entry name" value="P-loop containing nucleotide triphosphate hydrolases"/>
    <property type="match status" value="1"/>
</dbReference>
<dbReference type="PROSITE" id="PS00211">
    <property type="entry name" value="ABC_TRANSPORTER_1"/>
    <property type="match status" value="1"/>
</dbReference>
<dbReference type="PROSITE" id="PS50893">
    <property type="entry name" value="ABC_TRANSPORTER_2"/>
    <property type="match status" value="1"/>
</dbReference>
<dbReference type="PANTHER" id="PTHR46743">
    <property type="entry name" value="TEICHOIC ACIDS EXPORT ATP-BINDING PROTEIN TAGH"/>
    <property type="match status" value="1"/>
</dbReference>
<protein>
    <submittedName>
        <fullName evidence="6">ABC transporter ATP-binding protein</fullName>
    </submittedName>
</protein>
<feature type="domain" description="ABC transporter" evidence="5">
    <location>
        <begin position="45"/>
        <end position="266"/>
    </location>
</feature>
<organism evidence="6 7">
    <name type="scientific">Algoriphagus taiwanensis</name>
    <dbReference type="NCBI Taxonomy" id="1445656"/>
    <lineage>
        <taxon>Bacteria</taxon>
        <taxon>Pseudomonadati</taxon>
        <taxon>Bacteroidota</taxon>
        <taxon>Cytophagia</taxon>
        <taxon>Cytophagales</taxon>
        <taxon>Cyclobacteriaceae</taxon>
        <taxon>Algoriphagus</taxon>
    </lineage>
</organism>
<dbReference type="EMBL" id="BTPE01000025">
    <property type="protein sequence ID" value="GMQ35722.1"/>
    <property type="molecule type" value="Genomic_DNA"/>
</dbReference>
<keyword evidence="4 6" id="KW-0067">ATP-binding</keyword>
<comment type="caution">
    <text evidence="6">The sequence shown here is derived from an EMBL/GenBank/DDBJ whole genome shotgun (WGS) entry which is preliminary data.</text>
</comment>
<evidence type="ECO:0000256" key="2">
    <source>
        <dbReference type="ARBA" id="ARBA00022448"/>
    </source>
</evidence>
<evidence type="ECO:0000313" key="6">
    <source>
        <dbReference type="EMBL" id="GMQ35722.1"/>
    </source>
</evidence>
<dbReference type="InterPro" id="IPR050683">
    <property type="entry name" value="Bact_Polysacc_Export_ATP-bd"/>
</dbReference>
<comment type="similarity">
    <text evidence="1">Belongs to the ABC transporter superfamily.</text>
</comment>
<dbReference type="InterPro" id="IPR003593">
    <property type="entry name" value="AAA+_ATPase"/>
</dbReference>
<sequence>MANLVIKVENLSKRYRLGLKEKQAETLTGQIINLIKSPWENLKKLRELNRFGLVDETVFWALKDVSFEVKEGEVLGIIGKNGAGKSTLLKILSQITEPTSGKIEIHGRVASLLEVGTGFHPELSGRENIYMNGTILGMTRKEIDSKLEQIIDFSGVEKFIDTPVKFYSSGMKVRLGFSVAAHLDPEVLIIDEVLAVGDYEFQKKCLGKMKSVSGSGRTVLFVSHNLEAVSSLCTRSILLEDGKNIFQGNSQAVVQRYLKNFSGLANLQKVWDENNAPGNYPIKVKSISISNTYNEGVPIGRDEDIEIITDFMLEEDGLSINLSLHLYSMTGECVFNVFSQIPPPKLNSGFHKSTCTIPGNLLNEGAFSVSMMFVRDTSIILFELEHILQFELIEKKRLETNWYGKIPGFIHPKVNFKIHE</sequence>
<evidence type="ECO:0000256" key="1">
    <source>
        <dbReference type="ARBA" id="ARBA00005417"/>
    </source>
</evidence>
<dbReference type="InterPro" id="IPR017871">
    <property type="entry name" value="ABC_transporter-like_CS"/>
</dbReference>
<dbReference type="SMART" id="SM00382">
    <property type="entry name" value="AAA"/>
    <property type="match status" value="1"/>
</dbReference>
<dbReference type="Proteomes" id="UP001307705">
    <property type="component" value="Unassembled WGS sequence"/>
</dbReference>
<proteinExistence type="inferred from homology"/>
<evidence type="ECO:0000259" key="5">
    <source>
        <dbReference type="PROSITE" id="PS50893"/>
    </source>
</evidence>
<dbReference type="Pfam" id="PF00005">
    <property type="entry name" value="ABC_tran"/>
    <property type="match status" value="1"/>
</dbReference>
<dbReference type="SUPFAM" id="SSF52540">
    <property type="entry name" value="P-loop containing nucleoside triphosphate hydrolases"/>
    <property type="match status" value="1"/>
</dbReference>
<dbReference type="InterPro" id="IPR003439">
    <property type="entry name" value="ABC_transporter-like_ATP-bd"/>
</dbReference>
<reference evidence="6 7" key="1">
    <citation type="submission" date="2023-08" db="EMBL/GenBank/DDBJ databases">
        <title>Draft genome sequence of Algoriphagus taiwanensis.</title>
        <authorList>
            <person name="Takatani N."/>
            <person name="Hosokawa M."/>
            <person name="Sawabe T."/>
        </authorList>
    </citation>
    <scope>NUCLEOTIDE SEQUENCE [LARGE SCALE GENOMIC DNA]</scope>
    <source>
        <strain evidence="6 7">JCM 19755</strain>
    </source>
</reference>
<keyword evidence="7" id="KW-1185">Reference proteome</keyword>
<accession>A0ABQ6Q9Q3</accession>
<evidence type="ECO:0000256" key="4">
    <source>
        <dbReference type="ARBA" id="ARBA00022840"/>
    </source>
</evidence>
<keyword evidence="3" id="KW-0547">Nucleotide-binding</keyword>
<gene>
    <name evidence="6" type="ORF">Ataiwa_39950</name>
</gene>
<name>A0ABQ6Q9Q3_9BACT</name>
<dbReference type="InterPro" id="IPR027417">
    <property type="entry name" value="P-loop_NTPase"/>
</dbReference>
<evidence type="ECO:0000313" key="7">
    <source>
        <dbReference type="Proteomes" id="UP001307705"/>
    </source>
</evidence>